<proteinExistence type="predicted"/>
<organism evidence="1 2">
    <name type="scientific">Aspergillus pseudocaelatus</name>
    <dbReference type="NCBI Taxonomy" id="1825620"/>
    <lineage>
        <taxon>Eukaryota</taxon>
        <taxon>Fungi</taxon>
        <taxon>Dikarya</taxon>
        <taxon>Ascomycota</taxon>
        <taxon>Pezizomycotina</taxon>
        <taxon>Eurotiomycetes</taxon>
        <taxon>Eurotiomycetidae</taxon>
        <taxon>Eurotiales</taxon>
        <taxon>Aspergillaceae</taxon>
        <taxon>Aspergillus</taxon>
        <taxon>Aspergillus subgen. Circumdati</taxon>
    </lineage>
</organism>
<protein>
    <recommendedName>
        <fullName evidence="3">Major facilitator superfamily (MFS) profile domain-containing protein</fullName>
    </recommendedName>
</protein>
<accession>A0ABQ6WAM1</accession>
<keyword evidence="2" id="KW-1185">Reference proteome</keyword>
<gene>
    <name evidence="1" type="ORF">BDV36DRAFT_14136</name>
</gene>
<sequence length="199" mass="22087">MDLFHLKEPVKWCMENTVEFAPQRIGSPSFGSFALFSAIIPSNSIGLLQVSQAEVDNLEYVSYTMSNVIPKCSACLFVRSLLRFVASQDVNDNGTATVVFFFFLKKKEQERHILLSSFGPITDGTVVRAKQNRNDPFIDKWRLLAIFISFAVVGASDGAYGALVPHVCTEFIPPVSSIVTSNSSKRNSAYQLRSFLGFL</sequence>
<evidence type="ECO:0000313" key="2">
    <source>
        <dbReference type="Proteomes" id="UP000325395"/>
    </source>
</evidence>
<evidence type="ECO:0008006" key="3">
    <source>
        <dbReference type="Google" id="ProtNLM"/>
    </source>
</evidence>
<dbReference type="Proteomes" id="UP000325395">
    <property type="component" value="Unassembled WGS sequence"/>
</dbReference>
<dbReference type="EMBL" id="ML735791">
    <property type="protein sequence ID" value="KAE8414163.1"/>
    <property type="molecule type" value="Genomic_DNA"/>
</dbReference>
<evidence type="ECO:0000313" key="1">
    <source>
        <dbReference type="EMBL" id="KAE8414163.1"/>
    </source>
</evidence>
<reference evidence="1 2" key="1">
    <citation type="submission" date="2019-04" db="EMBL/GenBank/DDBJ databases">
        <authorList>
            <consortium name="DOE Joint Genome Institute"/>
            <person name="Mondo S."/>
            <person name="Kjaerbolling I."/>
            <person name="Vesth T."/>
            <person name="Frisvad J.C."/>
            <person name="Nybo J.L."/>
            <person name="Theobald S."/>
            <person name="Kildgaard S."/>
            <person name="Isbrandt T."/>
            <person name="Kuo A."/>
            <person name="Sato A."/>
            <person name="Lyhne E.K."/>
            <person name="Kogle M.E."/>
            <person name="Wiebenga A."/>
            <person name="Kun R.S."/>
            <person name="Lubbers R.J."/>
            <person name="Makela M.R."/>
            <person name="Barry K."/>
            <person name="Chovatia M."/>
            <person name="Clum A."/>
            <person name="Daum C."/>
            <person name="Haridas S."/>
            <person name="He G."/>
            <person name="LaButti K."/>
            <person name="Lipzen A."/>
            <person name="Riley R."/>
            <person name="Salamov A."/>
            <person name="Simmons B.A."/>
            <person name="Magnuson J.K."/>
            <person name="Henrissat B."/>
            <person name="Mortensen U.H."/>
            <person name="Larsen T.O."/>
            <person name="Devries R.P."/>
            <person name="Grigoriev I.V."/>
            <person name="Machida M."/>
            <person name="Baker S.E."/>
            <person name="Andersen M.R."/>
            <person name="Cantor M.N."/>
            <person name="Hua S.X."/>
        </authorList>
    </citation>
    <scope>NUCLEOTIDE SEQUENCE [LARGE SCALE GENOMIC DNA]</scope>
    <source>
        <strain evidence="1 2">CBS 117616</strain>
    </source>
</reference>
<name>A0ABQ6WAM1_9EURO</name>